<gene>
    <name evidence="2" type="ORF">G2W53_043951</name>
</gene>
<feature type="compositionally biased region" description="Polar residues" evidence="1">
    <location>
        <begin position="8"/>
        <end position="20"/>
    </location>
</feature>
<dbReference type="AlphaFoldDB" id="A0A834SM16"/>
<dbReference type="Proteomes" id="UP000634136">
    <property type="component" value="Unassembled WGS sequence"/>
</dbReference>
<dbReference type="OrthoDB" id="968650at2759"/>
<comment type="caution">
    <text evidence="2">The sequence shown here is derived from an EMBL/GenBank/DDBJ whole genome shotgun (WGS) entry which is preliminary data.</text>
</comment>
<sequence length="80" mass="9209">MKPHHVSGDTSLPNNDSTRSIGEKLRRVYEAAVVAITADDSLKQRRPFMCNQTERRGWSHRARADDPIRTMMFLGSWNHT</sequence>
<evidence type="ECO:0000313" key="2">
    <source>
        <dbReference type="EMBL" id="KAF7804840.1"/>
    </source>
</evidence>
<dbReference type="EMBL" id="JAAIUW010000013">
    <property type="protein sequence ID" value="KAF7804840.1"/>
    <property type="molecule type" value="Genomic_DNA"/>
</dbReference>
<name>A0A834SM16_9FABA</name>
<organism evidence="2 3">
    <name type="scientific">Senna tora</name>
    <dbReference type="NCBI Taxonomy" id="362788"/>
    <lineage>
        <taxon>Eukaryota</taxon>
        <taxon>Viridiplantae</taxon>
        <taxon>Streptophyta</taxon>
        <taxon>Embryophyta</taxon>
        <taxon>Tracheophyta</taxon>
        <taxon>Spermatophyta</taxon>
        <taxon>Magnoliopsida</taxon>
        <taxon>eudicotyledons</taxon>
        <taxon>Gunneridae</taxon>
        <taxon>Pentapetalae</taxon>
        <taxon>rosids</taxon>
        <taxon>fabids</taxon>
        <taxon>Fabales</taxon>
        <taxon>Fabaceae</taxon>
        <taxon>Caesalpinioideae</taxon>
        <taxon>Cassia clade</taxon>
        <taxon>Senna</taxon>
    </lineage>
</organism>
<proteinExistence type="predicted"/>
<evidence type="ECO:0000256" key="1">
    <source>
        <dbReference type="SAM" id="MobiDB-lite"/>
    </source>
</evidence>
<accession>A0A834SM16</accession>
<keyword evidence="3" id="KW-1185">Reference proteome</keyword>
<protein>
    <submittedName>
        <fullName evidence="2">Uncharacterized protein</fullName>
    </submittedName>
</protein>
<feature type="region of interest" description="Disordered" evidence="1">
    <location>
        <begin position="1"/>
        <end position="20"/>
    </location>
</feature>
<evidence type="ECO:0000313" key="3">
    <source>
        <dbReference type="Proteomes" id="UP000634136"/>
    </source>
</evidence>
<reference evidence="2" key="1">
    <citation type="submission" date="2020-09" db="EMBL/GenBank/DDBJ databases">
        <title>Genome-Enabled Discovery of Anthraquinone Biosynthesis in Senna tora.</title>
        <authorList>
            <person name="Kang S.-H."/>
            <person name="Pandey R.P."/>
            <person name="Lee C.-M."/>
            <person name="Sim J.-S."/>
            <person name="Jeong J.-T."/>
            <person name="Choi B.-S."/>
            <person name="Jung M."/>
            <person name="Ginzburg D."/>
            <person name="Zhao K."/>
            <person name="Won S.Y."/>
            <person name="Oh T.-J."/>
            <person name="Yu Y."/>
            <person name="Kim N.-H."/>
            <person name="Lee O.R."/>
            <person name="Lee T.-H."/>
            <person name="Bashyal P."/>
            <person name="Kim T.-S."/>
            <person name="Lee W.-H."/>
            <person name="Kawkins C."/>
            <person name="Kim C.-K."/>
            <person name="Kim J.S."/>
            <person name="Ahn B.O."/>
            <person name="Rhee S.Y."/>
            <person name="Sohng J.K."/>
        </authorList>
    </citation>
    <scope>NUCLEOTIDE SEQUENCE</scope>
    <source>
        <tissue evidence="2">Leaf</tissue>
    </source>
</reference>